<comment type="similarity">
    <text evidence="2 8">Belongs to the PHP hydrolase family. HisK subfamily.</text>
</comment>
<evidence type="ECO:0000256" key="2">
    <source>
        <dbReference type="ARBA" id="ARBA00009152"/>
    </source>
</evidence>
<dbReference type="Gene3D" id="3.20.20.140">
    <property type="entry name" value="Metal-dependent hydrolases"/>
    <property type="match status" value="1"/>
</dbReference>
<evidence type="ECO:0000256" key="7">
    <source>
        <dbReference type="ARBA" id="ARBA00049158"/>
    </source>
</evidence>
<dbReference type="Proteomes" id="UP000322976">
    <property type="component" value="Unassembled WGS sequence"/>
</dbReference>
<protein>
    <recommendedName>
        <fullName evidence="3 8">Histidinol-phosphatase</fullName>
        <shortName evidence="8">HolPase</shortName>
        <ecNumber evidence="3 8">3.1.3.15</ecNumber>
    </recommendedName>
</protein>
<organism evidence="10 11">
    <name type="scientific">Calorimonas adulescens</name>
    <dbReference type="NCBI Taxonomy" id="2606906"/>
    <lineage>
        <taxon>Bacteria</taxon>
        <taxon>Bacillati</taxon>
        <taxon>Bacillota</taxon>
        <taxon>Clostridia</taxon>
        <taxon>Thermoanaerobacterales</taxon>
        <taxon>Thermoanaerobacteraceae</taxon>
        <taxon>Calorimonas</taxon>
    </lineage>
</organism>
<keyword evidence="6 8" id="KW-0368">Histidine biosynthesis</keyword>
<evidence type="ECO:0000256" key="8">
    <source>
        <dbReference type="RuleBase" id="RU366003"/>
    </source>
</evidence>
<comment type="caution">
    <text evidence="10">The sequence shown here is derived from an EMBL/GenBank/DDBJ whole genome shotgun (WGS) entry which is preliminary data.</text>
</comment>
<dbReference type="NCBIfam" id="NF005596">
    <property type="entry name" value="PRK07328.1"/>
    <property type="match status" value="1"/>
</dbReference>
<dbReference type="UniPathway" id="UPA00031">
    <property type="reaction ID" value="UER00013"/>
</dbReference>
<name>A0A5D8QGZ3_9THEO</name>
<proteinExistence type="inferred from homology"/>
<dbReference type="Pfam" id="PF02811">
    <property type="entry name" value="PHP"/>
    <property type="match status" value="1"/>
</dbReference>
<dbReference type="SUPFAM" id="SSF89550">
    <property type="entry name" value="PHP domain-like"/>
    <property type="match status" value="1"/>
</dbReference>
<dbReference type="InterPro" id="IPR004013">
    <property type="entry name" value="PHP_dom"/>
</dbReference>
<gene>
    <name evidence="10" type="ORF">FWJ32_04230</name>
</gene>
<keyword evidence="11" id="KW-1185">Reference proteome</keyword>
<comment type="pathway">
    <text evidence="1 8">Amino-acid biosynthesis; L-histidine biosynthesis; L-histidine from 5-phospho-alpha-D-ribose 1-diphosphate: step 8/9.</text>
</comment>
<evidence type="ECO:0000313" key="10">
    <source>
        <dbReference type="EMBL" id="TZE82813.1"/>
    </source>
</evidence>
<dbReference type="EC" id="3.1.3.15" evidence="3 8"/>
<dbReference type="PANTHER" id="PTHR21039">
    <property type="entry name" value="HISTIDINOL PHOSPHATASE-RELATED"/>
    <property type="match status" value="1"/>
</dbReference>
<keyword evidence="4 8" id="KW-0028">Amino-acid biosynthesis</keyword>
<dbReference type="NCBIfam" id="TIGR01856">
    <property type="entry name" value="hisJ_fam"/>
    <property type="match status" value="1"/>
</dbReference>
<dbReference type="InterPro" id="IPR010140">
    <property type="entry name" value="Histidinol_P_phosphatase_HisJ"/>
</dbReference>
<evidence type="ECO:0000256" key="4">
    <source>
        <dbReference type="ARBA" id="ARBA00022605"/>
    </source>
</evidence>
<keyword evidence="5 8" id="KW-0378">Hydrolase</keyword>
<dbReference type="InterPro" id="IPR016195">
    <property type="entry name" value="Pol/histidinol_Pase-like"/>
</dbReference>
<feature type="domain" description="PHP" evidence="9">
    <location>
        <begin position="5"/>
        <end position="199"/>
    </location>
</feature>
<evidence type="ECO:0000256" key="6">
    <source>
        <dbReference type="ARBA" id="ARBA00023102"/>
    </source>
</evidence>
<accession>A0A5D8QGZ3</accession>
<evidence type="ECO:0000313" key="11">
    <source>
        <dbReference type="Proteomes" id="UP000322976"/>
    </source>
</evidence>
<reference evidence="10 11" key="1">
    <citation type="submission" date="2019-08" db="EMBL/GenBank/DDBJ databases">
        <title>Calorimonas adulescens gen. nov., sp. nov., an anaerobic thermophilic bacterium from Sakhalin hot spring.</title>
        <authorList>
            <person name="Khomyakova M.A."/>
            <person name="Merkel A.Y."/>
            <person name="Novikov A."/>
            <person name="Bonch-Osmolovskaya E.A."/>
            <person name="Slobodkin A.I."/>
        </authorList>
    </citation>
    <scope>NUCLEOTIDE SEQUENCE [LARGE SCALE GENOMIC DNA]</scope>
    <source>
        <strain evidence="10 11">A05MB</strain>
    </source>
</reference>
<dbReference type="RefSeq" id="WP_149544727.1">
    <property type="nucleotide sequence ID" value="NZ_VTPS01000004.1"/>
</dbReference>
<evidence type="ECO:0000256" key="1">
    <source>
        <dbReference type="ARBA" id="ARBA00004970"/>
    </source>
</evidence>
<evidence type="ECO:0000256" key="5">
    <source>
        <dbReference type="ARBA" id="ARBA00022801"/>
    </source>
</evidence>
<dbReference type="AlphaFoldDB" id="A0A5D8QGZ3"/>
<evidence type="ECO:0000259" key="9">
    <source>
        <dbReference type="Pfam" id="PF02811"/>
    </source>
</evidence>
<comment type="catalytic activity">
    <reaction evidence="7 8">
        <text>L-histidinol phosphate + H2O = L-histidinol + phosphate</text>
        <dbReference type="Rhea" id="RHEA:14465"/>
        <dbReference type="ChEBI" id="CHEBI:15377"/>
        <dbReference type="ChEBI" id="CHEBI:43474"/>
        <dbReference type="ChEBI" id="CHEBI:57699"/>
        <dbReference type="ChEBI" id="CHEBI:57980"/>
        <dbReference type="EC" id="3.1.3.15"/>
    </reaction>
</comment>
<dbReference type="EMBL" id="VTPS01000004">
    <property type="protein sequence ID" value="TZE82813.1"/>
    <property type="molecule type" value="Genomic_DNA"/>
</dbReference>
<dbReference type="GO" id="GO:0004401">
    <property type="term" value="F:histidinol-phosphatase activity"/>
    <property type="evidence" value="ECO:0007669"/>
    <property type="project" value="UniProtKB-UniRule"/>
</dbReference>
<dbReference type="CDD" id="cd12110">
    <property type="entry name" value="PHP_HisPPase_Hisj_like"/>
    <property type="match status" value="1"/>
</dbReference>
<dbReference type="GO" id="GO:0005737">
    <property type="term" value="C:cytoplasm"/>
    <property type="evidence" value="ECO:0007669"/>
    <property type="project" value="TreeGrafter"/>
</dbReference>
<evidence type="ECO:0000256" key="3">
    <source>
        <dbReference type="ARBA" id="ARBA00013085"/>
    </source>
</evidence>
<dbReference type="GO" id="GO:0000105">
    <property type="term" value="P:L-histidine biosynthetic process"/>
    <property type="evidence" value="ECO:0007669"/>
    <property type="project" value="UniProtKB-UniRule"/>
</dbReference>
<dbReference type="PANTHER" id="PTHR21039:SF0">
    <property type="entry name" value="HISTIDINOL-PHOSPHATASE"/>
    <property type="match status" value="1"/>
</dbReference>
<sequence>MWDNHVHIENGPYTIEWLNEFIKVARNRRLDGIYITEHAYRFKQARDLIFTDAFRGEWVAQRQTEDIDEYINLIKEAKRIGLPVKLGTEMDYIPEREKEIKDFLADYHFDYVIGSIHWLGDFGIDLDIKYWDKKDIDEVYNEYYRTMFNLIKSGIADAIGHIDLVKIFGFRPKTDFTNIYASLAKEIKRAGISVEVSTAGLRKPVKEIYPSPDMLKIFKEEGVSLVLSSDAHEPQFVGYMFDKAEDYIKEC</sequence>